<feature type="transmembrane region" description="Helical" evidence="7">
    <location>
        <begin position="184"/>
        <end position="201"/>
    </location>
</feature>
<evidence type="ECO:0000256" key="6">
    <source>
        <dbReference type="ARBA" id="ARBA00023136"/>
    </source>
</evidence>
<keyword evidence="3" id="KW-1003">Cell membrane</keyword>
<feature type="transmembrane region" description="Helical" evidence="7">
    <location>
        <begin position="329"/>
        <end position="353"/>
    </location>
</feature>
<dbReference type="PANTHER" id="PTHR30250">
    <property type="entry name" value="PST FAMILY PREDICTED COLANIC ACID TRANSPORTER"/>
    <property type="match status" value="1"/>
</dbReference>
<feature type="transmembrane region" description="Helical" evidence="7">
    <location>
        <begin position="151"/>
        <end position="172"/>
    </location>
</feature>
<dbReference type="AlphaFoldDB" id="A0A517QLJ5"/>
<feature type="transmembrane region" description="Helical" evidence="7">
    <location>
        <begin position="25"/>
        <end position="48"/>
    </location>
</feature>
<name>A0A517QLJ5_9PLAN</name>
<feature type="transmembrane region" description="Helical" evidence="7">
    <location>
        <begin position="423"/>
        <end position="447"/>
    </location>
</feature>
<evidence type="ECO:0000256" key="2">
    <source>
        <dbReference type="ARBA" id="ARBA00007430"/>
    </source>
</evidence>
<keyword evidence="5 7" id="KW-1133">Transmembrane helix</keyword>
<feature type="transmembrane region" description="Helical" evidence="7">
    <location>
        <begin position="119"/>
        <end position="139"/>
    </location>
</feature>
<evidence type="ECO:0000313" key="9">
    <source>
        <dbReference type="Proteomes" id="UP000315724"/>
    </source>
</evidence>
<feature type="transmembrane region" description="Helical" evidence="7">
    <location>
        <begin position="399"/>
        <end position="417"/>
    </location>
</feature>
<feature type="transmembrane region" description="Helical" evidence="7">
    <location>
        <begin position="60"/>
        <end position="84"/>
    </location>
</feature>
<keyword evidence="9" id="KW-1185">Reference proteome</keyword>
<dbReference type="Proteomes" id="UP000315724">
    <property type="component" value="Chromosome"/>
</dbReference>
<evidence type="ECO:0008006" key="10">
    <source>
        <dbReference type="Google" id="ProtNLM"/>
    </source>
</evidence>
<protein>
    <recommendedName>
        <fullName evidence="10">Polysaccharide biosynthesis protein</fullName>
    </recommendedName>
</protein>
<feature type="transmembrane region" description="Helical" evidence="7">
    <location>
        <begin position="365"/>
        <end position="387"/>
    </location>
</feature>
<evidence type="ECO:0000256" key="7">
    <source>
        <dbReference type="SAM" id="Phobius"/>
    </source>
</evidence>
<dbReference type="InterPro" id="IPR050833">
    <property type="entry name" value="Poly_Biosynth_Transport"/>
</dbReference>
<evidence type="ECO:0000256" key="1">
    <source>
        <dbReference type="ARBA" id="ARBA00004651"/>
    </source>
</evidence>
<keyword evidence="4 7" id="KW-0812">Transmembrane</keyword>
<dbReference type="PANTHER" id="PTHR30250:SF10">
    <property type="entry name" value="LIPOPOLYSACCHARIDE BIOSYNTHESIS PROTEIN WZXC"/>
    <property type="match status" value="1"/>
</dbReference>
<reference evidence="8 9" key="1">
    <citation type="submission" date="2019-02" db="EMBL/GenBank/DDBJ databases">
        <title>Deep-cultivation of Planctomycetes and their phenomic and genomic characterization uncovers novel biology.</title>
        <authorList>
            <person name="Wiegand S."/>
            <person name="Jogler M."/>
            <person name="Boedeker C."/>
            <person name="Pinto D."/>
            <person name="Vollmers J."/>
            <person name="Rivas-Marin E."/>
            <person name="Kohn T."/>
            <person name="Peeters S.H."/>
            <person name="Heuer A."/>
            <person name="Rast P."/>
            <person name="Oberbeckmann S."/>
            <person name="Bunk B."/>
            <person name="Jeske O."/>
            <person name="Meyerdierks A."/>
            <person name="Storesund J.E."/>
            <person name="Kallscheuer N."/>
            <person name="Luecker S."/>
            <person name="Lage O.M."/>
            <person name="Pohl T."/>
            <person name="Merkel B.J."/>
            <person name="Hornburger P."/>
            <person name="Mueller R.-W."/>
            <person name="Bruemmer F."/>
            <person name="Labrenz M."/>
            <person name="Spormann A.M."/>
            <person name="Op den Camp H."/>
            <person name="Overmann J."/>
            <person name="Amann R."/>
            <person name="Jetten M.S.M."/>
            <person name="Mascher T."/>
            <person name="Medema M.H."/>
            <person name="Devos D.P."/>
            <person name="Kaster A.-K."/>
            <person name="Ovreas L."/>
            <person name="Rohde M."/>
            <person name="Galperin M.Y."/>
            <person name="Jogler C."/>
        </authorList>
    </citation>
    <scope>NUCLEOTIDE SEQUENCE [LARGE SCALE GENOMIC DNA]</scope>
    <source>
        <strain evidence="8 9">Mal48</strain>
    </source>
</reference>
<dbReference type="RefSeq" id="WP_145197822.1">
    <property type="nucleotide sequence ID" value="NZ_CP036267.1"/>
</dbReference>
<dbReference type="OrthoDB" id="8562875at2"/>
<organism evidence="8 9">
    <name type="scientific">Thalassoglobus polymorphus</name>
    <dbReference type="NCBI Taxonomy" id="2527994"/>
    <lineage>
        <taxon>Bacteria</taxon>
        <taxon>Pseudomonadati</taxon>
        <taxon>Planctomycetota</taxon>
        <taxon>Planctomycetia</taxon>
        <taxon>Planctomycetales</taxon>
        <taxon>Planctomycetaceae</taxon>
        <taxon>Thalassoglobus</taxon>
    </lineage>
</organism>
<sequence>MSDGDQAPGSAIKRFLRDKLAVNRAVGYMLITRGWQFFAAPVTIYLIYKFFGEDLQGYYYLFHSLLAAQIFFELGLNHILSLLASHEWSHLKFNEAGEVIGEQRAFERLSTISQFGDRWYRFMLLLFLPGLIIGGLIVIQNPDQPTSFWKFPWVVAVVLNAISLTYQPRLAVLEGCNQVTTVNFVRMFQAVIGSLVVWTAILSGWGIWTVAAANSVRLGWEIFLVNFRYRTMFKSLKSNSETDRFSWKDEAWPLQWRLAIQSIGGYFSSYFFIPVIDQFYGKAAAGRMGMTWSIVSNLQAASLSWVQTRMPEFGMLVAKRKIAELEQKMLRIGAISVSLFLSAGGAFVAGVWLLTYFNSDAANRFLTPGQVGFLVLATLFLQLSWVMHSYVRLFKKDPFLLQNVISASITGISAVYFGRHYGVTGIVVSYFLISICYTIPVSSWLLLAHRKTIKPHDDASSEKPSA</sequence>
<proteinExistence type="inferred from homology"/>
<evidence type="ECO:0000256" key="3">
    <source>
        <dbReference type="ARBA" id="ARBA00022475"/>
    </source>
</evidence>
<dbReference type="KEGG" id="tpol:Mal48_17590"/>
<dbReference type="EMBL" id="CP036267">
    <property type="protein sequence ID" value="QDT32512.1"/>
    <property type="molecule type" value="Genomic_DNA"/>
</dbReference>
<evidence type="ECO:0000256" key="5">
    <source>
        <dbReference type="ARBA" id="ARBA00022989"/>
    </source>
</evidence>
<dbReference type="GO" id="GO:0005886">
    <property type="term" value="C:plasma membrane"/>
    <property type="evidence" value="ECO:0007669"/>
    <property type="project" value="UniProtKB-SubCell"/>
</dbReference>
<comment type="subcellular location">
    <subcellularLocation>
        <location evidence="1">Cell membrane</location>
        <topology evidence="1">Multi-pass membrane protein</topology>
    </subcellularLocation>
</comment>
<evidence type="ECO:0000256" key="4">
    <source>
        <dbReference type="ARBA" id="ARBA00022692"/>
    </source>
</evidence>
<keyword evidence="6 7" id="KW-0472">Membrane</keyword>
<evidence type="ECO:0000313" key="8">
    <source>
        <dbReference type="EMBL" id="QDT32512.1"/>
    </source>
</evidence>
<accession>A0A517QLJ5</accession>
<comment type="similarity">
    <text evidence="2">Belongs to the polysaccharide synthase family.</text>
</comment>
<gene>
    <name evidence="8" type="ORF">Mal48_17590</name>
</gene>